<dbReference type="PANTHER" id="PTHR21860">
    <property type="entry name" value="TRANSCRIPTION INITIATION FACTOR IIIC TFIIIC , POLYPEPTIDE 6-RELATED"/>
    <property type="match status" value="1"/>
</dbReference>
<feature type="compositionally biased region" description="Low complexity" evidence="1">
    <location>
        <begin position="807"/>
        <end position="826"/>
    </location>
</feature>
<name>A0AAV6W0U3_9ARAC</name>
<feature type="compositionally biased region" description="Basic residues" evidence="1">
    <location>
        <begin position="216"/>
        <end position="227"/>
    </location>
</feature>
<feature type="region of interest" description="Disordered" evidence="1">
    <location>
        <begin position="163"/>
        <end position="430"/>
    </location>
</feature>
<feature type="region of interest" description="Disordered" evidence="1">
    <location>
        <begin position="107"/>
        <end position="126"/>
    </location>
</feature>
<dbReference type="Gene3D" id="2.60.40.4370">
    <property type="match status" value="1"/>
</dbReference>
<feature type="compositionally biased region" description="Low complexity" evidence="1">
    <location>
        <begin position="624"/>
        <end position="638"/>
    </location>
</feature>
<feature type="compositionally biased region" description="Basic and acidic residues" evidence="1">
    <location>
        <begin position="404"/>
        <end position="419"/>
    </location>
</feature>
<feature type="compositionally biased region" description="Polar residues" evidence="1">
    <location>
        <begin position="115"/>
        <end position="126"/>
    </location>
</feature>
<dbReference type="Pfam" id="PF10419">
    <property type="entry name" value="TFIIIC_sub6"/>
    <property type="match status" value="1"/>
</dbReference>
<feature type="compositionally biased region" description="Low complexity" evidence="1">
    <location>
        <begin position="1459"/>
        <end position="1473"/>
    </location>
</feature>
<feature type="region of interest" description="Disordered" evidence="1">
    <location>
        <begin position="1530"/>
        <end position="1555"/>
    </location>
</feature>
<feature type="region of interest" description="Disordered" evidence="1">
    <location>
        <begin position="1050"/>
        <end position="1113"/>
    </location>
</feature>
<feature type="region of interest" description="Disordered" evidence="1">
    <location>
        <begin position="1914"/>
        <end position="1936"/>
    </location>
</feature>
<feature type="compositionally biased region" description="Polar residues" evidence="1">
    <location>
        <begin position="1067"/>
        <end position="1082"/>
    </location>
</feature>
<feature type="region of interest" description="Disordered" evidence="1">
    <location>
        <begin position="728"/>
        <end position="764"/>
    </location>
</feature>
<feature type="compositionally biased region" description="Polar residues" evidence="1">
    <location>
        <begin position="1781"/>
        <end position="1793"/>
    </location>
</feature>
<comment type="caution">
    <text evidence="3">The sequence shown here is derived from an EMBL/GenBank/DDBJ whole genome shotgun (WGS) entry which is preliminary data.</text>
</comment>
<feature type="compositionally biased region" description="Polar residues" evidence="1">
    <location>
        <begin position="174"/>
        <end position="183"/>
    </location>
</feature>
<dbReference type="GO" id="GO:0006383">
    <property type="term" value="P:transcription by RNA polymerase III"/>
    <property type="evidence" value="ECO:0007669"/>
    <property type="project" value="InterPro"/>
</dbReference>
<feature type="compositionally biased region" description="Low complexity" evidence="1">
    <location>
        <begin position="1387"/>
        <end position="1403"/>
    </location>
</feature>
<feature type="compositionally biased region" description="Basic and acidic residues" evidence="1">
    <location>
        <begin position="292"/>
        <end position="304"/>
    </location>
</feature>
<feature type="compositionally biased region" description="Polar residues" evidence="1">
    <location>
        <begin position="1679"/>
        <end position="1690"/>
    </location>
</feature>
<feature type="compositionally biased region" description="Polar residues" evidence="1">
    <location>
        <begin position="554"/>
        <end position="571"/>
    </location>
</feature>
<keyword evidence="4" id="KW-1185">Reference proteome</keyword>
<dbReference type="PANTHER" id="PTHR21860:SF2">
    <property type="entry name" value="GENERAL TRANSCRIPTION FACTOR 3C POLYPEPTIDE 6"/>
    <property type="match status" value="1"/>
</dbReference>
<feature type="compositionally biased region" description="Basic and acidic residues" evidence="1">
    <location>
        <begin position="313"/>
        <end position="369"/>
    </location>
</feature>
<feature type="region of interest" description="Disordered" evidence="1">
    <location>
        <begin position="1190"/>
        <end position="1279"/>
    </location>
</feature>
<feature type="region of interest" description="Disordered" evidence="1">
    <location>
        <begin position="1321"/>
        <end position="1350"/>
    </location>
</feature>
<reference evidence="3 4" key="1">
    <citation type="journal article" date="2022" name="Nat. Ecol. Evol.">
        <title>A masculinizing supergene underlies an exaggerated male reproductive morph in a spider.</title>
        <authorList>
            <person name="Hendrickx F."/>
            <person name="De Corte Z."/>
            <person name="Sonet G."/>
            <person name="Van Belleghem S.M."/>
            <person name="Kostlbacher S."/>
            <person name="Vangestel C."/>
        </authorList>
    </citation>
    <scope>NUCLEOTIDE SEQUENCE [LARGE SCALE GENOMIC DNA]</scope>
    <source>
        <strain evidence="3">W744_W776</strain>
    </source>
</reference>
<accession>A0AAV6W0U3</accession>
<feature type="domain" description="Transcription factor TFIIIC triple barrel" evidence="2">
    <location>
        <begin position="11"/>
        <end position="98"/>
    </location>
</feature>
<feature type="compositionally biased region" description="Low complexity" evidence="1">
    <location>
        <begin position="1216"/>
        <end position="1226"/>
    </location>
</feature>
<evidence type="ECO:0000259" key="2">
    <source>
        <dbReference type="Pfam" id="PF10419"/>
    </source>
</evidence>
<feature type="compositionally biased region" description="Basic and acidic residues" evidence="1">
    <location>
        <begin position="1201"/>
        <end position="1215"/>
    </location>
</feature>
<feature type="compositionally biased region" description="Polar residues" evidence="1">
    <location>
        <begin position="421"/>
        <end position="430"/>
    </location>
</feature>
<protein>
    <recommendedName>
        <fullName evidence="2">Transcription factor TFIIIC triple barrel domain-containing protein</fullName>
    </recommendedName>
</protein>
<feature type="compositionally biased region" description="Polar residues" evidence="1">
    <location>
        <begin position="1504"/>
        <end position="1515"/>
    </location>
</feature>
<feature type="compositionally biased region" description="Polar residues" evidence="1">
    <location>
        <begin position="1530"/>
        <end position="1550"/>
    </location>
</feature>
<feature type="compositionally biased region" description="Polar residues" evidence="1">
    <location>
        <begin position="1264"/>
        <end position="1279"/>
    </location>
</feature>
<feature type="region of interest" description="Disordered" evidence="1">
    <location>
        <begin position="1499"/>
        <end position="1518"/>
    </location>
</feature>
<proteinExistence type="predicted"/>
<feature type="compositionally biased region" description="Polar residues" evidence="1">
    <location>
        <begin position="1698"/>
        <end position="1721"/>
    </location>
</feature>
<feature type="region of interest" description="Disordered" evidence="1">
    <location>
        <begin position="554"/>
        <end position="583"/>
    </location>
</feature>
<feature type="region of interest" description="Disordered" evidence="1">
    <location>
        <begin position="1421"/>
        <end position="1473"/>
    </location>
</feature>
<evidence type="ECO:0000256" key="1">
    <source>
        <dbReference type="SAM" id="MobiDB-lite"/>
    </source>
</evidence>
<feature type="compositionally biased region" description="Polar residues" evidence="1">
    <location>
        <begin position="901"/>
        <end position="916"/>
    </location>
</feature>
<dbReference type="Proteomes" id="UP000827092">
    <property type="component" value="Unassembled WGS sequence"/>
</dbReference>
<feature type="compositionally biased region" description="Polar residues" evidence="1">
    <location>
        <begin position="1646"/>
        <end position="1666"/>
    </location>
</feature>
<feature type="region of interest" description="Disordered" evidence="1">
    <location>
        <begin position="135"/>
        <end position="154"/>
    </location>
</feature>
<feature type="compositionally biased region" description="Low complexity" evidence="1">
    <location>
        <begin position="1753"/>
        <end position="1771"/>
    </location>
</feature>
<feature type="region of interest" description="Disordered" evidence="1">
    <location>
        <begin position="887"/>
        <end position="944"/>
    </location>
</feature>
<feature type="region of interest" description="Disordered" evidence="1">
    <location>
        <begin position="972"/>
        <end position="1001"/>
    </location>
</feature>
<evidence type="ECO:0000313" key="4">
    <source>
        <dbReference type="Proteomes" id="UP000827092"/>
    </source>
</evidence>
<feature type="region of interest" description="Disordered" evidence="1">
    <location>
        <begin position="616"/>
        <end position="671"/>
    </location>
</feature>
<feature type="compositionally biased region" description="Low complexity" evidence="1">
    <location>
        <begin position="972"/>
        <end position="990"/>
    </location>
</feature>
<dbReference type="GO" id="GO:0000127">
    <property type="term" value="C:transcription factor TFIIIC complex"/>
    <property type="evidence" value="ECO:0007669"/>
    <property type="project" value="TreeGrafter"/>
</dbReference>
<sequence length="2199" mass="238804">MEDSDSEYEIEESVVLVELNGIIDANFLLQEQNPTKVLGIDSDKPILQIGHYIFTGEYEHTTGTVVVYQPADSPKSEEPDFEYVCKTDTKLVMKRIFIKEKSNENLETGEEVNCTVPSSNGDATSSEISENMTDLEQHKPSEAQSEELSTESSVAQVISNAAESGLQDIENRQILDSPSSSGGKTEEPKKKIQPKKKASKSIVLDNTLIPEDNKNIKNKGQKRKRVVIQKSEELDTVDTNLIKDKNEDAESGPFSKKKQPKVQMDATPTQQKEVSKQEKNEVQMQTENDPNIPKESEPEMKTKSQVEVPNRQKKIESKHEIDEVKMQAESEPNVLEKNKPKFERKSQTDSQTHLKEKSKQVSDENKMQVDNEPNLVKNELEIIVPDRPKEKCQSKDKLSKKKSDRSEKNEAAVQEKLDVSECTTSTSSSGIHLAPNVQVNDKTAMKVEEDIAKNKRKFFLNMPCSSNNAMNEEISLNRAEGSSVLGESNSETVQISANFSDNTTMKATLNEEAIVSRPVNEENVLSDEISDIEHSITYSLDAERNSSSETVNQLVESSTDKSLLSNVNTNADEVRGDGNCSSSGDMVYLRNTDTSLDICQSSDSPIISEVFQEPNEQFEDNGASSSTSQQHRSSTCQQDNPGESISDTDASYSKSSQTDTIQPTNCEVSQSLDDENKTSIICLEVSDSNECETSSNPLSPECQDLSDLDIEIVEERNMNVVEGGVPFDSPLAVDRSEQSKRKLSSCEVTQSNNSERDFPVPPEDASECEVFSQNILPDIDNIFDRSPAESIDPSRLVAESSDEVGGSQLSLASESSTSEVSQSHRSVIQDPRTVVETNLLGLPFPDGVVCSQSTDQVSEHSSETGTDSKDLCVSSCDISKKHVNEEPILSDENSRNRGCEVSQSDKTAANTSSVNTEQERLTTNECDAPSHELRESHSTSNQSGLEMLNAPIEESAISSGRQMACEVTQSFNSANNASGSDSNLLSSGPSRRGLNEDSNNKCVSSDDILSLQDDDITEQKIDPACEVSQSFRAGNTILLGEPCGSSAVVGDQATNSDSKVQEHRNSCEVTQSLELESSSASDMYQDEDDSINECERSNSNLDGSNQSDSNAVNQSNDIEEICESSDDIIILNDESNSQSEESRPVNSSGCEVSQSFRSGDGNLILPAERLFNLGVESSNECEVYPSSAGSALEHNVNPSISEDKDICESSDDIEKSTSSVTYSSQISKRDSQEACQSTDFSDDPSKVEYPRNNSSDMKVGNEASDLNVSNEASDSNDNEINICESSEDILVEMSSLGSNSAASSSSDKSFKNTTASNKLCDSISSQTAGPSTISSISEREQNQISQSETQTNSYVLSSNVSQSDSIQVSSSNDVSSYFNDAIYSSSNAPNSTVSSNSEVSQSSGRRPYVWSGNLQFDASSSNSSVGVVAGPSNEQPFSASLSSEASAESAANEPVLETESSNPALLSDSSMSSSRNISMVESSISSSSASGSRIKKHILKKESNASPQNLSTSKSAGVAKVQDRESVILSGNSNISDLPDNSSLQNQPQVESMPHPFSFPLDNVSQFERGTDSDPRPSLLEVMVSSASDFRNSLLFDSTNFGMEKNISSIVESSLNDVRSSNEIPEPCISEAVGVPFNRLKEVTNPNISRSPVRNSDLSKTEVSGSTERETHSTEEYCGNQQQVSRSSDIGKTHSHTIKSPLTSEDISESVQPDLVQSSSQVNKGLHSFVKDTSTDSESKSISTLDNVKIVESPQSSSLKVSESSNSSKKSSLCENFAQPLESSSELNPSNRPRNVDDEISSMPSPIRSSNLQVISLDESGQCSFIEGSLIILQEPNTISNRPEVCAGQVEGTSTNRNFIPFPEGEQLLIQASNEADILNRNLIFSSSEIQVPLQEEVAPNVSTTPINEGVIAVPEDGDHSSEVSESVASEQNNLSQSVLTDDNVSCSVVQFSLNDETFGKKYSFNEDGFSGVSREAESKMDDGMSSYQSVCDDNILTVPNLSSSANAELSMYSHIGEFEDSIQSSSLDATHFSISEQIKAISSPPTFSNSESSEEHVPTSINPFVSFSSEPQNLPSLQYSLPSISNISSSFISEGISSRLGTEVILEDRSILMEGRMSDIESRCTVVRSPNSSFIQEHASILDDPISESGNCIVVEESSQMSGLENDENSQEEYEVLSEYEEIDNAVDDHNVADSSND</sequence>
<feature type="compositionally biased region" description="Polar residues" evidence="1">
    <location>
        <begin position="639"/>
        <end position="671"/>
    </location>
</feature>
<organism evidence="3 4">
    <name type="scientific">Oedothorax gibbosus</name>
    <dbReference type="NCBI Taxonomy" id="931172"/>
    <lineage>
        <taxon>Eukaryota</taxon>
        <taxon>Metazoa</taxon>
        <taxon>Ecdysozoa</taxon>
        <taxon>Arthropoda</taxon>
        <taxon>Chelicerata</taxon>
        <taxon>Arachnida</taxon>
        <taxon>Araneae</taxon>
        <taxon>Araneomorphae</taxon>
        <taxon>Entelegynae</taxon>
        <taxon>Araneoidea</taxon>
        <taxon>Linyphiidae</taxon>
        <taxon>Erigoninae</taxon>
        <taxon>Oedothorax</taxon>
    </lineage>
</organism>
<feature type="region of interest" description="Disordered" evidence="1">
    <location>
        <begin position="1387"/>
        <end position="1406"/>
    </location>
</feature>
<feature type="region of interest" description="Disordered" evidence="1">
    <location>
        <begin position="1753"/>
        <end position="1805"/>
    </location>
</feature>
<evidence type="ECO:0000313" key="3">
    <source>
        <dbReference type="EMBL" id="KAG8201823.1"/>
    </source>
</evidence>
<feature type="compositionally biased region" description="Basic and acidic residues" evidence="1">
    <location>
        <begin position="917"/>
        <end position="937"/>
    </location>
</feature>
<feature type="compositionally biased region" description="Basic and acidic residues" evidence="1">
    <location>
        <begin position="378"/>
        <end position="397"/>
    </location>
</feature>
<gene>
    <name evidence="3" type="ORF">JTE90_027303</name>
</gene>
<feature type="region of interest" description="Disordered" evidence="1">
    <location>
        <begin position="794"/>
        <end position="827"/>
    </location>
</feature>
<dbReference type="InterPro" id="IPR019481">
    <property type="entry name" value="TFIIIC_triple_barrel"/>
</dbReference>
<dbReference type="InterPro" id="IPR042771">
    <property type="entry name" value="GTF3C6-like"/>
</dbReference>
<feature type="compositionally biased region" description="Polar residues" evidence="1">
    <location>
        <begin position="1097"/>
        <end position="1113"/>
    </location>
</feature>
<feature type="compositionally biased region" description="Low complexity" evidence="1">
    <location>
        <begin position="1421"/>
        <end position="1451"/>
    </location>
</feature>
<feature type="region of interest" description="Disordered" evidence="1">
    <location>
        <begin position="1646"/>
        <end position="1721"/>
    </location>
</feature>
<dbReference type="EMBL" id="JAFNEN010000002">
    <property type="protein sequence ID" value="KAG8201823.1"/>
    <property type="molecule type" value="Genomic_DNA"/>
</dbReference>